<proteinExistence type="predicted"/>
<evidence type="ECO:0000313" key="1">
    <source>
        <dbReference type="EMBL" id="PZO82276.1"/>
    </source>
</evidence>
<gene>
    <name evidence="1" type="ORF">DI626_10240</name>
</gene>
<name>A0A2W4ZKZ9_9BACT</name>
<protein>
    <submittedName>
        <fullName evidence="1">Uncharacterized protein</fullName>
    </submittedName>
</protein>
<evidence type="ECO:0000313" key="2">
    <source>
        <dbReference type="Proteomes" id="UP000249557"/>
    </source>
</evidence>
<accession>A0A2W4ZKZ9</accession>
<sequence length="184" mass="20854">MGKTKLTDIIWPPAGWPQFASVKLPSGQSVAKNVGGSRIFGLQYTIDSVPLFQGDTRYFRHNIRIDGWEYSILNESIEYPVLSFSIMDRFDPSLPLECFVSEIRSYDSHIPHTRRSASRAVSAALFMIRQISEGNVPDVNRVLRIYKLHPNQSILYRNDRSLGSDLKRAFEDGQVKAYVGSVKA</sequence>
<reference evidence="1 2" key="1">
    <citation type="submission" date="2017-08" db="EMBL/GenBank/DDBJ databases">
        <title>Infants hospitalized years apart are colonized by the same room-sourced microbial strains.</title>
        <authorList>
            <person name="Brooks B."/>
            <person name="Olm M.R."/>
            <person name="Firek B.A."/>
            <person name="Baker R."/>
            <person name="Thomas B.C."/>
            <person name="Morowitz M.J."/>
            <person name="Banfield J.F."/>
        </authorList>
    </citation>
    <scope>NUCLEOTIDE SEQUENCE [LARGE SCALE GENOMIC DNA]</scope>
    <source>
        <strain evidence="1">S2_018_000_R2_104</strain>
    </source>
</reference>
<organism evidence="1 2">
    <name type="scientific">Micavibrio aeruginosavorus</name>
    <dbReference type="NCBI Taxonomy" id="349221"/>
    <lineage>
        <taxon>Bacteria</taxon>
        <taxon>Pseudomonadati</taxon>
        <taxon>Bdellovibrionota</taxon>
        <taxon>Bdellovibrionia</taxon>
        <taxon>Bdellovibrionales</taxon>
        <taxon>Pseudobdellovibrionaceae</taxon>
        <taxon>Micavibrio</taxon>
    </lineage>
</organism>
<dbReference type="EMBL" id="QFNK01000269">
    <property type="protein sequence ID" value="PZO82276.1"/>
    <property type="molecule type" value="Genomic_DNA"/>
</dbReference>
<dbReference type="AlphaFoldDB" id="A0A2W4ZKZ9"/>
<dbReference type="Proteomes" id="UP000249557">
    <property type="component" value="Unassembled WGS sequence"/>
</dbReference>
<comment type="caution">
    <text evidence="1">The sequence shown here is derived from an EMBL/GenBank/DDBJ whole genome shotgun (WGS) entry which is preliminary data.</text>
</comment>